<feature type="binding site" evidence="9">
    <location>
        <position position="384"/>
    </location>
    <ligand>
        <name>GMP</name>
        <dbReference type="ChEBI" id="CHEBI:58115"/>
    </ligand>
</feature>
<feature type="binding site" evidence="10">
    <location>
        <position position="247"/>
    </location>
    <ligand>
        <name>Mn(2+)</name>
        <dbReference type="ChEBI" id="CHEBI:29035"/>
        <label>2</label>
    </ligand>
</feature>
<dbReference type="GO" id="GO:0042245">
    <property type="term" value="P:RNA repair"/>
    <property type="evidence" value="ECO:0007669"/>
    <property type="project" value="TreeGrafter"/>
</dbReference>
<dbReference type="InterPro" id="IPR001233">
    <property type="entry name" value="RtcB"/>
</dbReference>
<evidence type="ECO:0000256" key="3">
    <source>
        <dbReference type="ARBA" id="ARBA00022723"/>
    </source>
</evidence>
<dbReference type="SUPFAM" id="SSF103365">
    <property type="entry name" value="Hypothetical protein PH1602"/>
    <property type="match status" value="1"/>
</dbReference>
<evidence type="ECO:0000313" key="11">
    <source>
        <dbReference type="EMBL" id="TNV78455.1"/>
    </source>
</evidence>
<evidence type="ECO:0000256" key="4">
    <source>
        <dbReference type="ARBA" id="ARBA00022741"/>
    </source>
</evidence>
<keyword evidence="3 10" id="KW-0479">Metal-binding</keyword>
<evidence type="ECO:0000256" key="8">
    <source>
        <dbReference type="PIRSR" id="PIRSR601233-1"/>
    </source>
</evidence>
<evidence type="ECO:0000256" key="10">
    <source>
        <dbReference type="PIRSR" id="PIRSR601233-3"/>
    </source>
</evidence>
<protein>
    <recommendedName>
        <fullName evidence="1">3'-phosphate/5'-hydroxy nucleic acid ligase</fullName>
        <ecNumber evidence="1">6.5.1.8</ecNumber>
    </recommendedName>
</protein>
<dbReference type="EMBL" id="RRYP01010322">
    <property type="protein sequence ID" value="TNV78455.1"/>
    <property type="molecule type" value="Genomic_DNA"/>
</dbReference>
<evidence type="ECO:0000256" key="6">
    <source>
        <dbReference type="ARBA" id="ARBA00023211"/>
    </source>
</evidence>
<feature type="active site" description="GMP-histidine intermediate" evidence="8">
    <location>
        <position position="314"/>
    </location>
</feature>
<organism evidence="11 12">
    <name type="scientific">Halteria grandinella</name>
    <dbReference type="NCBI Taxonomy" id="5974"/>
    <lineage>
        <taxon>Eukaryota</taxon>
        <taxon>Sar</taxon>
        <taxon>Alveolata</taxon>
        <taxon>Ciliophora</taxon>
        <taxon>Intramacronucleata</taxon>
        <taxon>Spirotrichea</taxon>
        <taxon>Stichotrichia</taxon>
        <taxon>Sporadotrichida</taxon>
        <taxon>Halteriidae</taxon>
        <taxon>Halteria</taxon>
    </lineage>
</organism>
<evidence type="ECO:0000256" key="1">
    <source>
        <dbReference type="ARBA" id="ARBA00012726"/>
    </source>
</evidence>
<keyword evidence="12" id="KW-1185">Reference proteome</keyword>
<evidence type="ECO:0000256" key="5">
    <source>
        <dbReference type="ARBA" id="ARBA00023134"/>
    </source>
</evidence>
<comment type="caution">
    <text evidence="11">The sequence shown here is derived from an EMBL/GenBank/DDBJ whole genome shotgun (WGS) entry which is preliminary data.</text>
</comment>
<keyword evidence="4 9" id="KW-0547">Nucleotide-binding</keyword>
<dbReference type="OrthoDB" id="10249697at2759"/>
<feature type="binding site" evidence="9">
    <location>
        <begin position="290"/>
        <end position="293"/>
    </location>
    <ligand>
        <name>GMP</name>
        <dbReference type="ChEBI" id="CHEBI:58115"/>
    </ligand>
</feature>
<keyword evidence="6 10" id="KW-0464">Manganese</keyword>
<reference evidence="11" key="1">
    <citation type="submission" date="2019-06" db="EMBL/GenBank/DDBJ databases">
        <authorList>
            <person name="Zheng W."/>
        </authorList>
    </citation>
    <scope>NUCLEOTIDE SEQUENCE</scope>
    <source>
        <strain evidence="11">QDHG01</strain>
    </source>
</reference>
<feature type="binding site" evidence="10">
    <location>
        <position position="138"/>
    </location>
    <ligand>
        <name>Mn(2+)</name>
        <dbReference type="ChEBI" id="CHEBI:29035"/>
        <label>1</label>
    </ligand>
</feature>
<gene>
    <name evidence="11" type="ORF">FGO68_gene5349</name>
</gene>
<feature type="binding site" evidence="9">
    <location>
        <position position="297"/>
    </location>
    <ligand>
        <name>GMP</name>
        <dbReference type="ChEBI" id="CHEBI:58115"/>
    </ligand>
</feature>
<evidence type="ECO:0000256" key="9">
    <source>
        <dbReference type="PIRSR" id="PIRSR601233-2"/>
    </source>
</evidence>
<feature type="binding site" evidence="9">
    <location>
        <begin position="247"/>
        <end position="248"/>
    </location>
    <ligand>
        <name>GMP</name>
        <dbReference type="ChEBI" id="CHEBI:58115"/>
    </ligand>
</feature>
<keyword evidence="2" id="KW-0436">Ligase</keyword>
<name>A0A8J8T1I7_HALGN</name>
<evidence type="ECO:0000256" key="2">
    <source>
        <dbReference type="ARBA" id="ARBA00022598"/>
    </source>
</evidence>
<dbReference type="GO" id="GO:0003909">
    <property type="term" value="F:DNA ligase activity"/>
    <property type="evidence" value="ECO:0007669"/>
    <property type="project" value="TreeGrafter"/>
</dbReference>
<dbReference type="GO" id="GO:0005525">
    <property type="term" value="F:GTP binding"/>
    <property type="evidence" value="ECO:0007669"/>
    <property type="project" value="UniProtKB-KW"/>
</dbReference>
<dbReference type="GO" id="GO:0030145">
    <property type="term" value="F:manganese ion binding"/>
    <property type="evidence" value="ECO:0007669"/>
    <property type="project" value="TreeGrafter"/>
</dbReference>
<comment type="catalytic activity">
    <reaction evidence="7">
        <text>a 3'-end 3'-phospho-ribonucleotide-RNA + a 5'-end dephospho-ribonucleoside-RNA + GTP = a ribonucleotidyl-ribonucleotide-RNA + GMP + diphosphate</text>
        <dbReference type="Rhea" id="RHEA:68076"/>
        <dbReference type="Rhea" id="RHEA-COMP:10463"/>
        <dbReference type="Rhea" id="RHEA-COMP:13936"/>
        <dbReference type="Rhea" id="RHEA-COMP:17355"/>
        <dbReference type="ChEBI" id="CHEBI:33019"/>
        <dbReference type="ChEBI" id="CHEBI:37565"/>
        <dbReference type="ChEBI" id="CHEBI:58115"/>
        <dbReference type="ChEBI" id="CHEBI:83062"/>
        <dbReference type="ChEBI" id="CHEBI:138284"/>
        <dbReference type="ChEBI" id="CHEBI:173118"/>
        <dbReference type="EC" id="6.5.1.8"/>
    </reaction>
</comment>
<keyword evidence="5 9" id="KW-0342">GTP-binding</keyword>
<dbReference type="PANTHER" id="PTHR43749:SF2">
    <property type="entry name" value="RNA-SPLICING LIGASE RTCB"/>
    <property type="match status" value="1"/>
</dbReference>
<dbReference type="GO" id="GO:0170057">
    <property type="term" value="F:RNA ligase (GTP) activity"/>
    <property type="evidence" value="ECO:0007669"/>
    <property type="project" value="UniProtKB-EC"/>
</dbReference>
<evidence type="ECO:0000313" key="12">
    <source>
        <dbReference type="Proteomes" id="UP000785679"/>
    </source>
</evidence>
<dbReference type="Proteomes" id="UP000785679">
    <property type="component" value="Unassembled WGS sequence"/>
</dbReference>
<dbReference type="PANTHER" id="PTHR43749">
    <property type="entry name" value="RNA-SPLICING LIGASE RTCB"/>
    <property type="match status" value="1"/>
</dbReference>
<sequence length="387" mass="42295">MDQLIDLADSGIAEHYVSVMPDVHLGKGATVGTVFASSNYVCPNAVGVDIGCGMCAIPLDSLSASKGSKVLSGKQKDEIFKLIKDEIPTGFNHYSSPQPLAKSLLEEITESQNPTAYIKSSLSSKVSCQLGTLGGGNHFLEVLADESDRIWLMLHSGSRHIGKTTAEYYNQLAITQMQKLGTGNGKGDLNYMRIDSEEGQAYLSDMLWCQAYALNNRKVMMGKMIDIVRRVTGFTPKEGVEAINIHHNYCKCESCKVYNPSKPGQYETKPMWITRKGATSAKLGEYGIIPGSMGVGSYIVRGLGNAQSWESCSHGAGRKLSRIKAKNLIKQKDFVSAMDGIVCDTDGRLRDEAPQAYKDLNKVMANQGELVEIVHRLRPLINVKGFK</sequence>
<dbReference type="GO" id="GO:0006396">
    <property type="term" value="P:RNA processing"/>
    <property type="evidence" value="ECO:0007669"/>
    <property type="project" value="InterPro"/>
</dbReference>
<dbReference type="EC" id="6.5.1.8" evidence="1"/>
<dbReference type="InterPro" id="IPR036025">
    <property type="entry name" value="RtcB-like_sf"/>
</dbReference>
<dbReference type="Pfam" id="PF01139">
    <property type="entry name" value="RtcB"/>
    <property type="match status" value="1"/>
</dbReference>
<dbReference type="GO" id="GO:0006281">
    <property type="term" value="P:DNA repair"/>
    <property type="evidence" value="ECO:0007669"/>
    <property type="project" value="TreeGrafter"/>
</dbReference>
<feature type="binding site" evidence="9">
    <location>
        <begin position="137"/>
        <end position="141"/>
    </location>
    <ligand>
        <name>GMP</name>
        <dbReference type="ChEBI" id="CHEBI:58115"/>
    </ligand>
</feature>
<feature type="binding site" evidence="9">
    <location>
        <begin position="314"/>
        <end position="317"/>
    </location>
    <ligand>
        <name>GMP</name>
        <dbReference type="ChEBI" id="CHEBI:58115"/>
    </ligand>
</feature>
<proteinExistence type="predicted"/>
<evidence type="ECO:0000256" key="7">
    <source>
        <dbReference type="ARBA" id="ARBA00047746"/>
    </source>
</evidence>
<feature type="binding site" evidence="10">
    <location>
        <position position="155"/>
    </location>
    <ligand>
        <name>Mn(2+)</name>
        <dbReference type="ChEBI" id="CHEBI:29035"/>
        <label>2</label>
    </ligand>
</feature>
<dbReference type="AlphaFoldDB" id="A0A8J8T1I7"/>
<dbReference type="Gene3D" id="3.90.1860.10">
    <property type="entry name" value="tRNA-splicing ligase RtcB"/>
    <property type="match status" value="1"/>
</dbReference>
<comment type="cofactor">
    <cofactor evidence="10">
        <name>Mn(2+)</name>
        <dbReference type="ChEBI" id="CHEBI:29035"/>
    </cofactor>
    <text evidence="10">Binds 2 manganese ions per subunit.</text>
</comment>
<dbReference type="InterPro" id="IPR052915">
    <property type="entry name" value="RtcB-like"/>
</dbReference>
<feature type="binding site" evidence="10">
    <location>
        <position position="49"/>
    </location>
    <ligand>
        <name>Mn(2+)</name>
        <dbReference type="ChEBI" id="CHEBI:29035"/>
        <label>1</label>
    </ligand>
</feature>
<accession>A0A8J8T1I7</accession>